<gene>
    <name evidence="2" type="ORF">PN457_01760</name>
</gene>
<evidence type="ECO:0000259" key="1">
    <source>
        <dbReference type="Pfam" id="PF12323"/>
    </source>
</evidence>
<accession>A0ABT5APN1</accession>
<evidence type="ECO:0000313" key="2">
    <source>
        <dbReference type="EMBL" id="MDB9538401.1"/>
    </source>
</evidence>
<dbReference type="Pfam" id="PF12323">
    <property type="entry name" value="HTH_OrfB_IS605"/>
    <property type="match status" value="1"/>
</dbReference>
<protein>
    <submittedName>
        <fullName evidence="2">Helix-turn-helix domain-containing protein</fullName>
    </submittedName>
</protein>
<feature type="domain" description="Transposase putative helix-turn-helix" evidence="1">
    <location>
        <begin position="1"/>
        <end position="31"/>
    </location>
</feature>
<reference evidence="2 3" key="1">
    <citation type="submission" date="2023-01" db="EMBL/GenBank/DDBJ databases">
        <title>Genomes from the Australian National Cyanobacteria Reference Collection.</title>
        <authorList>
            <person name="Willis A."/>
            <person name="Lee E.M.F."/>
        </authorList>
    </citation>
    <scope>NUCLEOTIDE SEQUENCE [LARGE SCALE GENOMIC DNA]</scope>
    <source>
        <strain evidence="2 3">CS-1033</strain>
    </source>
</reference>
<name>A0ABT5APN1_9CYAN</name>
<sequence>MFNLTYEFKLKPTQQQIAIFEEWLETHRRVYRNLAGA</sequence>
<organism evidence="2 3">
    <name type="scientific">Anabaenopsis arnoldii</name>
    <dbReference type="NCBI Taxonomy" id="2152938"/>
    <lineage>
        <taxon>Bacteria</taxon>
        <taxon>Bacillati</taxon>
        <taxon>Cyanobacteriota</taxon>
        <taxon>Cyanophyceae</taxon>
        <taxon>Nostocales</taxon>
        <taxon>Nodulariaceae</taxon>
        <taxon>Anabaenopsis</taxon>
    </lineage>
</organism>
<keyword evidence="3" id="KW-1185">Reference proteome</keyword>
<dbReference type="EMBL" id="JAQMUH010000023">
    <property type="protein sequence ID" value="MDB9538401.1"/>
    <property type="molecule type" value="Genomic_DNA"/>
</dbReference>
<dbReference type="InterPro" id="IPR021027">
    <property type="entry name" value="Transposase_put_HTH"/>
</dbReference>
<proteinExistence type="predicted"/>
<dbReference type="Proteomes" id="UP001212499">
    <property type="component" value="Unassembled WGS sequence"/>
</dbReference>
<comment type="caution">
    <text evidence="2">The sequence shown here is derived from an EMBL/GenBank/DDBJ whole genome shotgun (WGS) entry which is preliminary data.</text>
</comment>
<evidence type="ECO:0000313" key="3">
    <source>
        <dbReference type="Proteomes" id="UP001212499"/>
    </source>
</evidence>